<sequence>MLTRDRPQGDRGKPHPAEVHRAQSERAGALSRLVSMGTCTRLPPVSEERGEGRINGYARDRSEADNQLVALLITNIRDAEKTSELLEWLDRSRTAVHREMIDVCLQPCSFRPAFNDASFGLLE</sequence>
<dbReference type="AlphaFoldDB" id="A0A4Z2IE25"/>
<keyword evidence="3" id="KW-1185">Reference proteome</keyword>
<protein>
    <submittedName>
        <fullName evidence="2">Uncharacterized protein</fullName>
    </submittedName>
</protein>
<dbReference type="Proteomes" id="UP000314294">
    <property type="component" value="Unassembled WGS sequence"/>
</dbReference>
<evidence type="ECO:0000313" key="3">
    <source>
        <dbReference type="Proteomes" id="UP000314294"/>
    </source>
</evidence>
<accession>A0A4Z2IE25</accession>
<evidence type="ECO:0000313" key="2">
    <source>
        <dbReference type="EMBL" id="TNN76258.1"/>
    </source>
</evidence>
<name>A0A4Z2IE25_9TELE</name>
<evidence type="ECO:0000256" key="1">
    <source>
        <dbReference type="SAM" id="MobiDB-lite"/>
    </source>
</evidence>
<feature type="compositionally biased region" description="Basic and acidic residues" evidence="1">
    <location>
        <begin position="1"/>
        <end position="24"/>
    </location>
</feature>
<comment type="caution">
    <text evidence="2">The sequence shown here is derived from an EMBL/GenBank/DDBJ whole genome shotgun (WGS) entry which is preliminary data.</text>
</comment>
<reference evidence="2 3" key="1">
    <citation type="submission" date="2019-03" db="EMBL/GenBank/DDBJ databases">
        <title>First draft genome of Liparis tanakae, snailfish: a comprehensive survey of snailfish specific genes.</title>
        <authorList>
            <person name="Kim W."/>
            <person name="Song I."/>
            <person name="Jeong J.-H."/>
            <person name="Kim D."/>
            <person name="Kim S."/>
            <person name="Ryu S."/>
            <person name="Song J.Y."/>
            <person name="Lee S.K."/>
        </authorList>
    </citation>
    <scope>NUCLEOTIDE SEQUENCE [LARGE SCALE GENOMIC DNA]</scope>
    <source>
        <tissue evidence="2">Muscle</tissue>
    </source>
</reference>
<feature type="region of interest" description="Disordered" evidence="1">
    <location>
        <begin position="1"/>
        <end position="25"/>
    </location>
</feature>
<organism evidence="2 3">
    <name type="scientific">Liparis tanakae</name>
    <name type="common">Tanaka's snailfish</name>
    <dbReference type="NCBI Taxonomy" id="230148"/>
    <lineage>
        <taxon>Eukaryota</taxon>
        <taxon>Metazoa</taxon>
        <taxon>Chordata</taxon>
        <taxon>Craniata</taxon>
        <taxon>Vertebrata</taxon>
        <taxon>Euteleostomi</taxon>
        <taxon>Actinopterygii</taxon>
        <taxon>Neopterygii</taxon>
        <taxon>Teleostei</taxon>
        <taxon>Neoteleostei</taxon>
        <taxon>Acanthomorphata</taxon>
        <taxon>Eupercaria</taxon>
        <taxon>Perciformes</taxon>
        <taxon>Cottioidei</taxon>
        <taxon>Cottales</taxon>
        <taxon>Liparidae</taxon>
        <taxon>Liparis</taxon>
    </lineage>
</organism>
<gene>
    <name evidence="2" type="ORF">EYF80_013546</name>
</gene>
<proteinExistence type="predicted"/>
<dbReference type="EMBL" id="SRLO01000095">
    <property type="protein sequence ID" value="TNN76258.1"/>
    <property type="molecule type" value="Genomic_DNA"/>
</dbReference>